<name>A0A8C4Q3Z7_EPTBU</name>
<dbReference type="Ensembl" id="ENSEBUT00000010050.1">
    <property type="protein sequence ID" value="ENSEBUP00000009525.1"/>
    <property type="gene ID" value="ENSEBUG00000006130.1"/>
</dbReference>
<feature type="signal peptide" evidence="1">
    <location>
        <begin position="1"/>
        <end position="33"/>
    </location>
</feature>
<proteinExistence type="predicted"/>
<evidence type="ECO:0000256" key="1">
    <source>
        <dbReference type="SAM" id="SignalP"/>
    </source>
</evidence>
<reference evidence="2" key="1">
    <citation type="submission" date="2025-08" db="UniProtKB">
        <authorList>
            <consortium name="Ensembl"/>
        </authorList>
    </citation>
    <scope>IDENTIFICATION</scope>
</reference>
<evidence type="ECO:0000313" key="2">
    <source>
        <dbReference type="Ensembl" id="ENSEBUP00000009525.1"/>
    </source>
</evidence>
<keyword evidence="1" id="KW-0732">Signal</keyword>
<dbReference type="SUPFAM" id="SSF48371">
    <property type="entry name" value="ARM repeat"/>
    <property type="match status" value="1"/>
</dbReference>
<dbReference type="AlphaFoldDB" id="A0A8C4Q3Z7"/>
<sequence length="228" mass="25570">MGWLPLVWLLQHQLTFQKALLFVMMDLTGKVSSGVVDVAAATLEKLLLRCASPLQEEEWTPEIAATQKMAVHAATHELVREVTSPNSTVRNQAMRSLRVLARAATSSVAEIMEPHKEVLQDMIPPNKHVLEHQPANVQIGLMEGNTFCTTLRPRLFSMDLNILEHKDFFSKEMKICASIINLLHVIPAAPQSFVKPLVDIVMKIESVMLIEAGSPFRDPLIKFLTRFP</sequence>
<protein>
    <submittedName>
        <fullName evidence="2">Uncharacterized protein</fullName>
    </submittedName>
</protein>
<reference evidence="2" key="2">
    <citation type="submission" date="2025-09" db="UniProtKB">
        <authorList>
            <consortium name="Ensembl"/>
        </authorList>
    </citation>
    <scope>IDENTIFICATION</scope>
</reference>
<evidence type="ECO:0000313" key="3">
    <source>
        <dbReference type="Proteomes" id="UP000694388"/>
    </source>
</evidence>
<organism evidence="2 3">
    <name type="scientific">Eptatretus burgeri</name>
    <name type="common">Inshore hagfish</name>
    <dbReference type="NCBI Taxonomy" id="7764"/>
    <lineage>
        <taxon>Eukaryota</taxon>
        <taxon>Metazoa</taxon>
        <taxon>Chordata</taxon>
        <taxon>Craniata</taxon>
        <taxon>Vertebrata</taxon>
        <taxon>Cyclostomata</taxon>
        <taxon>Myxini</taxon>
        <taxon>Myxiniformes</taxon>
        <taxon>Myxinidae</taxon>
        <taxon>Eptatretinae</taxon>
        <taxon>Eptatretus</taxon>
    </lineage>
</organism>
<dbReference type="InterPro" id="IPR046805">
    <property type="entry name" value="Tra1_ring"/>
</dbReference>
<accession>A0A8C4Q3Z7</accession>
<dbReference type="GeneTree" id="ENSGT00390000017961"/>
<dbReference type="InterPro" id="IPR016024">
    <property type="entry name" value="ARM-type_fold"/>
</dbReference>
<feature type="chain" id="PRO_5034903291" evidence="1">
    <location>
        <begin position="34"/>
        <end position="228"/>
    </location>
</feature>
<dbReference type="Pfam" id="PF20206">
    <property type="entry name" value="Tra1_ring"/>
    <property type="match status" value="2"/>
</dbReference>
<keyword evidence="3" id="KW-1185">Reference proteome</keyword>
<dbReference type="Proteomes" id="UP000694388">
    <property type="component" value="Unplaced"/>
</dbReference>